<dbReference type="AlphaFoldDB" id="A0A6G1DPR2"/>
<evidence type="ECO:0000313" key="1">
    <source>
        <dbReference type="EMBL" id="KAF0914825.1"/>
    </source>
</evidence>
<gene>
    <name evidence="1" type="ORF">E2562_031928</name>
</gene>
<keyword evidence="2" id="KW-1185">Reference proteome</keyword>
<dbReference type="Proteomes" id="UP000479710">
    <property type="component" value="Unassembled WGS sequence"/>
</dbReference>
<protein>
    <submittedName>
        <fullName evidence="1">Uncharacterized protein</fullName>
    </submittedName>
</protein>
<accession>A0A6G1DPR2</accession>
<reference evidence="1 2" key="1">
    <citation type="submission" date="2019-11" db="EMBL/GenBank/DDBJ databases">
        <title>Whole genome sequence of Oryza granulata.</title>
        <authorList>
            <person name="Li W."/>
        </authorList>
    </citation>
    <scope>NUCLEOTIDE SEQUENCE [LARGE SCALE GENOMIC DNA]</scope>
    <source>
        <strain evidence="2">cv. Menghai</strain>
        <tissue evidence="1">Leaf</tissue>
    </source>
</reference>
<comment type="caution">
    <text evidence="1">The sequence shown here is derived from an EMBL/GenBank/DDBJ whole genome shotgun (WGS) entry which is preliminary data.</text>
</comment>
<proteinExistence type="predicted"/>
<organism evidence="1 2">
    <name type="scientific">Oryza meyeriana var. granulata</name>
    <dbReference type="NCBI Taxonomy" id="110450"/>
    <lineage>
        <taxon>Eukaryota</taxon>
        <taxon>Viridiplantae</taxon>
        <taxon>Streptophyta</taxon>
        <taxon>Embryophyta</taxon>
        <taxon>Tracheophyta</taxon>
        <taxon>Spermatophyta</taxon>
        <taxon>Magnoliopsida</taxon>
        <taxon>Liliopsida</taxon>
        <taxon>Poales</taxon>
        <taxon>Poaceae</taxon>
        <taxon>BOP clade</taxon>
        <taxon>Oryzoideae</taxon>
        <taxon>Oryzeae</taxon>
        <taxon>Oryzinae</taxon>
        <taxon>Oryza</taxon>
        <taxon>Oryza meyeriana</taxon>
    </lineage>
</organism>
<dbReference type="EMBL" id="SPHZ02000006">
    <property type="protein sequence ID" value="KAF0914825.1"/>
    <property type="molecule type" value="Genomic_DNA"/>
</dbReference>
<name>A0A6G1DPR2_9ORYZ</name>
<sequence length="65" mass="7237">MTGSREGRGEVVQEEIEREGEAGAAAACEGRGAWGWQSGVRARKRCNSVAWKACYGMWRQDGRYK</sequence>
<evidence type="ECO:0000313" key="2">
    <source>
        <dbReference type="Proteomes" id="UP000479710"/>
    </source>
</evidence>